<dbReference type="InterPro" id="IPR029058">
    <property type="entry name" value="AB_hydrolase_fold"/>
</dbReference>
<evidence type="ECO:0008006" key="3">
    <source>
        <dbReference type="Google" id="ProtNLM"/>
    </source>
</evidence>
<accession>I9FM90</accession>
<evidence type="ECO:0000313" key="1">
    <source>
        <dbReference type="EMBL" id="EIY34684.1"/>
    </source>
</evidence>
<dbReference type="Pfam" id="PF04301">
    <property type="entry name" value="BioG"/>
    <property type="match status" value="1"/>
</dbReference>
<sequence length="261" mass="30671">MDDADETDERGVLIFHPCRPRTLEKRYRIMKQVYIIKDRHPRLLLFFAGWGADETPFKDYQPADSDYMLCYDYRTLEFDASLLKEYCEINVIGWSMGVWAATQVMGKLQETDTALVIKNSIAINGTPYPIDDTYGIPTAIYHGTLEGLTGPSLHKFLRRMCFNGEAFKEFLNITPRRPLEELKEELAEIERMYLSLPATSFYWQQAVVGNNDRIIPPDNQLNAWRKEAEISRKTLRVHYTEDAHYQVELFRYYLQEIWTKD</sequence>
<protein>
    <recommendedName>
        <fullName evidence="3">DUF452 family protein</fullName>
    </recommendedName>
</protein>
<dbReference type="InterPro" id="IPR007398">
    <property type="entry name" value="BioG"/>
</dbReference>
<organism evidence="1 2">
    <name type="scientific">Bacteroides cellulosilyticus CL02T12C19</name>
    <dbReference type="NCBI Taxonomy" id="997874"/>
    <lineage>
        <taxon>Bacteria</taxon>
        <taxon>Pseudomonadati</taxon>
        <taxon>Bacteroidota</taxon>
        <taxon>Bacteroidia</taxon>
        <taxon>Bacteroidales</taxon>
        <taxon>Bacteroidaceae</taxon>
        <taxon>Bacteroides</taxon>
    </lineage>
</organism>
<dbReference type="EMBL" id="AGXG01000031">
    <property type="protein sequence ID" value="EIY34684.1"/>
    <property type="molecule type" value="Genomic_DNA"/>
</dbReference>
<gene>
    <name evidence="1" type="ORF">HMPREF1062_01610</name>
</gene>
<dbReference type="AlphaFoldDB" id="I9FM90"/>
<dbReference type="ESTHER" id="9bace-a0a108t473">
    <property type="family name" value="BioG_Pimeloyl-ACP-methyl-esterase"/>
</dbReference>
<evidence type="ECO:0000313" key="2">
    <source>
        <dbReference type="Proteomes" id="UP000003741"/>
    </source>
</evidence>
<comment type="caution">
    <text evidence="1">The sequence shown here is derived from an EMBL/GenBank/DDBJ whole genome shotgun (WGS) entry which is preliminary data.</text>
</comment>
<dbReference type="SUPFAM" id="SSF53474">
    <property type="entry name" value="alpha/beta-Hydrolases"/>
    <property type="match status" value="1"/>
</dbReference>
<dbReference type="PATRIC" id="fig|997874.3.peg.1648"/>
<keyword evidence="2" id="KW-1185">Reference proteome</keyword>
<dbReference type="HOGENOM" id="CLU_085983_0_1_10"/>
<dbReference type="Proteomes" id="UP000003741">
    <property type="component" value="Unassembled WGS sequence"/>
</dbReference>
<name>I9FM90_9BACE</name>
<proteinExistence type="predicted"/>
<reference evidence="1 2" key="1">
    <citation type="submission" date="2012-02" db="EMBL/GenBank/DDBJ databases">
        <title>The Genome Sequence of Bacteroides cellulosilyticus CL02T12C19.</title>
        <authorList>
            <consortium name="The Broad Institute Genome Sequencing Platform"/>
            <person name="Earl A."/>
            <person name="Ward D."/>
            <person name="Feldgarden M."/>
            <person name="Gevers D."/>
            <person name="Zitomersky N.L."/>
            <person name="Coyne M.J."/>
            <person name="Comstock L.E."/>
            <person name="Young S.K."/>
            <person name="Zeng Q."/>
            <person name="Gargeya S."/>
            <person name="Fitzgerald M."/>
            <person name="Haas B."/>
            <person name="Abouelleil A."/>
            <person name="Alvarado L."/>
            <person name="Arachchi H.M."/>
            <person name="Berlin A."/>
            <person name="Chapman S.B."/>
            <person name="Gearin G."/>
            <person name="Goldberg J."/>
            <person name="Griggs A."/>
            <person name="Gujja S."/>
            <person name="Hansen M."/>
            <person name="Heiman D."/>
            <person name="Howarth C."/>
            <person name="Larimer J."/>
            <person name="Lui A."/>
            <person name="MacDonald P.J.P."/>
            <person name="McCowen C."/>
            <person name="Montmayeur A."/>
            <person name="Murphy C."/>
            <person name="Neiman D."/>
            <person name="Pearson M."/>
            <person name="Priest M."/>
            <person name="Roberts A."/>
            <person name="Saif S."/>
            <person name="Shea T."/>
            <person name="Sisk P."/>
            <person name="Stolte C."/>
            <person name="Sykes S."/>
            <person name="Wortman J."/>
            <person name="Nusbaum C."/>
            <person name="Birren B."/>
        </authorList>
    </citation>
    <scope>NUCLEOTIDE SEQUENCE [LARGE SCALE GENOMIC DNA]</scope>
    <source>
        <strain evidence="1 2">CL02T12C19</strain>
    </source>
</reference>